<accession>A0ABP5NXE7</accession>
<dbReference type="Proteomes" id="UP001500432">
    <property type="component" value="Unassembled WGS sequence"/>
</dbReference>
<evidence type="ECO:0000256" key="2">
    <source>
        <dbReference type="ARBA" id="ARBA00022801"/>
    </source>
</evidence>
<dbReference type="RefSeq" id="WP_344300867.1">
    <property type="nucleotide sequence ID" value="NZ_BAAAQW010000012.1"/>
</dbReference>
<gene>
    <name evidence="5" type="ORF">GCM10009849_32680</name>
</gene>
<organism evidence="5 6">
    <name type="scientific">Sinomonas flava</name>
    <dbReference type="NCBI Taxonomy" id="496857"/>
    <lineage>
        <taxon>Bacteria</taxon>
        <taxon>Bacillati</taxon>
        <taxon>Actinomycetota</taxon>
        <taxon>Actinomycetes</taxon>
        <taxon>Micrococcales</taxon>
        <taxon>Micrococcaceae</taxon>
        <taxon>Sinomonas</taxon>
    </lineage>
</organism>
<name>A0ABP5NXE7_9MICC</name>
<keyword evidence="2" id="KW-0378">Hydrolase</keyword>
<dbReference type="Pfam" id="PF00545">
    <property type="entry name" value="Ribonuclease"/>
    <property type="match status" value="1"/>
</dbReference>
<dbReference type="InterPro" id="IPR016191">
    <property type="entry name" value="Ribonuclease/ribotoxin"/>
</dbReference>
<dbReference type="EMBL" id="BAAAQW010000012">
    <property type="protein sequence ID" value="GAA2202803.1"/>
    <property type="molecule type" value="Genomic_DNA"/>
</dbReference>
<dbReference type="SUPFAM" id="SSF53933">
    <property type="entry name" value="Microbial ribonucleases"/>
    <property type="match status" value="1"/>
</dbReference>
<evidence type="ECO:0000256" key="3">
    <source>
        <dbReference type="SAM" id="MobiDB-lite"/>
    </source>
</evidence>
<protein>
    <submittedName>
        <fullName evidence="5">Uncharacterized protein</fullName>
    </submittedName>
</protein>
<feature type="chain" id="PRO_5045472837" evidence="4">
    <location>
        <begin position="28"/>
        <end position="171"/>
    </location>
</feature>
<keyword evidence="1" id="KW-0540">Nuclease</keyword>
<dbReference type="InterPro" id="IPR000026">
    <property type="entry name" value="N1-like"/>
</dbReference>
<feature type="region of interest" description="Disordered" evidence="3">
    <location>
        <begin position="34"/>
        <end position="77"/>
    </location>
</feature>
<keyword evidence="4" id="KW-0732">Signal</keyword>
<proteinExistence type="predicted"/>
<comment type="caution">
    <text evidence="5">The sequence shown here is derived from an EMBL/GenBank/DDBJ whole genome shotgun (WGS) entry which is preliminary data.</text>
</comment>
<evidence type="ECO:0000313" key="5">
    <source>
        <dbReference type="EMBL" id="GAA2202803.1"/>
    </source>
</evidence>
<sequence length="171" mass="17830">MSPALRRLLVAAAVLAVAVAASFLLRAAGDTTAGAGAAPSSVASPSGSASPAVRPSSPAPQRTTPPAAARSAVANPSGLAEVRASQLPREARETLALIAKGGPYPYERDGVVFGNFEGILPSRQRGYYHEYTVPTPGEADRGARRIVAGDGGDTYYTDDHYESFRFILEDR</sequence>
<keyword evidence="6" id="KW-1185">Reference proteome</keyword>
<dbReference type="Gene3D" id="3.10.450.30">
    <property type="entry name" value="Microbial ribonucleases"/>
    <property type="match status" value="1"/>
</dbReference>
<evidence type="ECO:0000256" key="1">
    <source>
        <dbReference type="ARBA" id="ARBA00022722"/>
    </source>
</evidence>
<evidence type="ECO:0000256" key="4">
    <source>
        <dbReference type="SAM" id="SignalP"/>
    </source>
</evidence>
<feature type="signal peptide" evidence="4">
    <location>
        <begin position="1"/>
        <end position="27"/>
    </location>
</feature>
<evidence type="ECO:0000313" key="6">
    <source>
        <dbReference type="Proteomes" id="UP001500432"/>
    </source>
</evidence>
<reference evidence="6" key="1">
    <citation type="journal article" date="2019" name="Int. J. Syst. Evol. Microbiol.">
        <title>The Global Catalogue of Microorganisms (GCM) 10K type strain sequencing project: providing services to taxonomists for standard genome sequencing and annotation.</title>
        <authorList>
            <consortium name="The Broad Institute Genomics Platform"/>
            <consortium name="The Broad Institute Genome Sequencing Center for Infectious Disease"/>
            <person name="Wu L."/>
            <person name="Ma J."/>
        </authorList>
    </citation>
    <scope>NUCLEOTIDE SEQUENCE [LARGE SCALE GENOMIC DNA]</scope>
    <source>
        <strain evidence="6">JCM 16034</strain>
    </source>
</reference>